<reference evidence="2 3" key="1">
    <citation type="submission" date="2020-04" db="EMBL/GenBank/DDBJ databases">
        <title>Chromosome-level genome assembly of a cyprinid fish Onychostoma macrolepis by integration of Nanopore Sequencing, Bionano and Hi-C technology.</title>
        <authorList>
            <person name="Wang D."/>
        </authorList>
    </citation>
    <scope>NUCLEOTIDE SEQUENCE [LARGE SCALE GENOMIC DNA]</scope>
    <source>
        <strain evidence="2">SWU-2019</strain>
        <tissue evidence="2">Muscle</tissue>
    </source>
</reference>
<name>A0A7J6BTQ4_9TELE</name>
<keyword evidence="3" id="KW-1185">Reference proteome</keyword>
<dbReference type="EMBL" id="JAAMOB010000021">
    <property type="protein sequence ID" value="KAF4098348.1"/>
    <property type="molecule type" value="Genomic_DNA"/>
</dbReference>
<organism evidence="2 3">
    <name type="scientific">Onychostoma macrolepis</name>
    <dbReference type="NCBI Taxonomy" id="369639"/>
    <lineage>
        <taxon>Eukaryota</taxon>
        <taxon>Metazoa</taxon>
        <taxon>Chordata</taxon>
        <taxon>Craniata</taxon>
        <taxon>Vertebrata</taxon>
        <taxon>Euteleostomi</taxon>
        <taxon>Actinopterygii</taxon>
        <taxon>Neopterygii</taxon>
        <taxon>Teleostei</taxon>
        <taxon>Ostariophysi</taxon>
        <taxon>Cypriniformes</taxon>
        <taxon>Cyprinidae</taxon>
        <taxon>Acrossocheilinae</taxon>
        <taxon>Onychostoma</taxon>
    </lineage>
</organism>
<accession>A0A7J6BTQ4</accession>
<evidence type="ECO:0000313" key="3">
    <source>
        <dbReference type="Proteomes" id="UP000579812"/>
    </source>
</evidence>
<sequence length="276" mass="31152">MESEMTEYSPFLALSPGHVQELEERYVEPVVFVNDDLQPTLEARTVVSFGCGPYDDDVLSTAASDSKNFIADSCSSLPPSGQEKRNSPSYSELLEVVTRALDKLGLDWDCEPTQNQSQSKLDDWFLTSHTPSQPRRPLPFFQDLHQEVSRETERQPPVFRSRSSSLHRHREVQRGEPSPMAPLQKDWGPRSRPPVRPRQHKRIDLNLICPATGCALGGFRSSPYVEHFLRHSVFPAFRVREKAQGSCKHGLCMMAFKAPTLGVVGRPDRVLDVVLL</sequence>
<proteinExistence type="predicted"/>
<protein>
    <submittedName>
        <fullName evidence="2">Uncharacterized protein</fullName>
    </submittedName>
</protein>
<comment type="caution">
    <text evidence="2">The sequence shown here is derived from an EMBL/GenBank/DDBJ whole genome shotgun (WGS) entry which is preliminary data.</text>
</comment>
<dbReference type="Proteomes" id="UP000579812">
    <property type="component" value="Unassembled WGS sequence"/>
</dbReference>
<feature type="region of interest" description="Disordered" evidence="1">
    <location>
        <begin position="148"/>
        <end position="197"/>
    </location>
</feature>
<evidence type="ECO:0000313" key="2">
    <source>
        <dbReference type="EMBL" id="KAF4098348.1"/>
    </source>
</evidence>
<gene>
    <name evidence="2" type="ORF">G5714_020378</name>
</gene>
<evidence type="ECO:0000256" key="1">
    <source>
        <dbReference type="SAM" id="MobiDB-lite"/>
    </source>
</evidence>
<dbReference type="AlphaFoldDB" id="A0A7J6BTQ4"/>